<evidence type="ECO:0000256" key="3">
    <source>
        <dbReference type="ARBA" id="ARBA00022490"/>
    </source>
</evidence>
<dbReference type="GO" id="GO:0000387">
    <property type="term" value="P:spliceosomal snRNP assembly"/>
    <property type="evidence" value="ECO:0007669"/>
    <property type="project" value="TreeGrafter"/>
</dbReference>
<dbReference type="EMBL" id="CP143790">
    <property type="protein sequence ID" value="WVN90306.1"/>
    <property type="molecule type" value="Genomic_DNA"/>
</dbReference>
<dbReference type="Pfam" id="PF03517">
    <property type="entry name" value="Voldacs"/>
    <property type="match status" value="1"/>
</dbReference>
<dbReference type="Proteomes" id="UP000094043">
    <property type="component" value="Chromosome 7"/>
</dbReference>
<dbReference type="PANTHER" id="PTHR21399">
    <property type="entry name" value="CHLORIDE CONDUCTANCE REGULATORY PROTEIN ICLN"/>
    <property type="match status" value="1"/>
</dbReference>
<dbReference type="PANTHER" id="PTHR21399:SF0">
    <property type="entry name" value="METHYLOSOME SUBUNIT PICLN"/>
    <property type="match status" value="1"/>
</dbReference>
<feature type="region of interest" description="Disordered" evidence="5">
    <location>
        <begin position="193"/>
        <end position="249"/>
    </location>
</feature>
<keyword evidence="7" id="KW-1185">Reference proteome</keyword>
<reference evidence="6" key="2">
    <citation type="journal article" date="2022" name="Elife">
        <title>Obligate sexual reproduction of a homothallic fungus closely related to the Cryptococcus pathogenic species complex.</title>
        <authorList>
            <person name="Passer A.R."/>
            <person name="Clancey S.A."/>
            <person name="Shea T."/>
            <person name="David-Palma M."/>
            <person name="Averette A.F."/>
            <person name="Boekhout T."/>
            <person name="Porcel B.M."/>
            <person name="Nowrousian M."/>
            <person name="Cuomo C.A."/>
            <person name="Sun S."/>
            <person name="Heitman J."/>
            <person name="Coelho M.A."/>
        </authorList>
    </citation>
    <scope>NUCLEOTIDE SEQUENCE</scope>
    <source>
        <strain evidence="6">CBS 7841</strain>
    </source>
</reference>
<evidence type="ECO:0000256" key="2">
    <source>
        <dbReference type="ARBA" id="ARBA00004496"/>
    </source>
</evidence>
<keyword evidence="4" id="KW-0539">Nucleus</keyword>
<comment type="subcellular location">
    <subcellularLocation>
        <location evidence="2">Cytoplasm</location>
    </subcellularLocation>
    <subcellularLocation>
        <location evidence="1">Nucleus</location>
    </subcellularLocation>
</comment>
<protein>
    <recommendedName>
        <fullName evidence="8">Chloride channel, nucleotide-sensitive, 1A</fullName>
    </recommendedName>
</protein>
<evidence type="ECO:0008006" key="8">
    <source>
        <dbReference type="Google" id="ProtNLM"/>
    </source>
</evidence>
<dbReference type="InterPro" id="IPR011993">
    <property type="entry name" value="PH-like_dom_sf"/>
</dbReference>
<evidence type="ECO:0000313" key="7">
    <source>
        <dbReference type="Proteomes" id="UP000094043"/>
    </source>
</evidence>
<dbReference type="GO" id="GO:0045292">
    <property type="term" value="P:mRNA cis splicing, via spliceosome"/>
    <property type="evidence" value="ECO:0007669"/>
    <property type="project" value="TreeGrafter"/>
</dbReference>
<reference evidence="6" key="1">
    <citation type="submission" date="2016-06" db="EMBL/GenBank/DDBJ databases">
        <authorList>
            <person name="Cuomo C."/>
            <person name="Litvintseva A."/>
            <person name="Heitman J."/>
            <person name="Chen Y."/>
            <person name="Sun S."/>
            <person name="Springer D."/>
            <person name="Dromer F."/>
            <person name="Young S."/>
            <person name="Zeng Q."/>
            <person name="Chapman S."/>
            <person name="Gujja S."/>
            <person name="Saif S."/>
            <person name="Birren B."/>
        </authorList>
    </citation>
    <scope>NUCLEOTIDE SEQUENCE</scope>
    <source>
        <strain evidence="6">CBS 7841</strain>
    </source>
</reference>
<evidence type="ECO:0000256" key="5">
    <source>
        <dbReference type="SAM" id="MobiDB-lite"/>
    </source>
</evidence>
<dbReference type="RefSeq" id="XP_066071006.1">
    <property type="nucleotide sequence ID" value="XM_066214909.1"/>
</dbReference>
<dbReference type="GO" id="GO:0034715">
    <property type="term" value="C:pICln-Sm protein complex"/>
    <property type="evidence" value="ECO:0007669"/>
    <property type="project" value="TreeGrafter"/>
</dbReference>
<evidence type="ECO:0000313" key="6">
    <source>
        <dbReference type="EMBL" id="WVN90306.1"/>
    </source>
</evidence>
<dbReference type="GO" id="GO:0005681">
    <property type="term" value="C:spliceosomal complex"/>
    <property type="evidence" value="ECO:0007669"/>
    <property type="project" value="TreeGrafter"/>
</dbReference>
<feature type="compositionally biased region" description="Acidic residues" evidence="5">
    <location>
        <begin position="200"/>
        <end position="219"/>
    </location>
</feature>
<name>A0AAJ8JXD8_9TREE</name>
<sequence>MITVITTPPAFISPEEHAQVTSSTPASFTDIPPVLRWSDEVEIHLSSVAGGWESWNAGKAQGKLYVTETSVAFIPNPPLTPGFDLHYPALTLHALTPASSDGPAHLYCQVDESDAVPFGQTATASIETVGLNGHAAIDKNDVEAEDDEDQGGEFTEMREIRIYLTDTSKLESLFQALSQCSALHASLMPNGEPQSFFGDFAEDDEDDRQWDDAPDDDALGGDGQNEPGRVKTHDNTKMQLGEAVVDDESETEMVDQMERFLSLVDWGDVKKPEGWDEN</sequence>
<gene>
    <name evidence="6" type="ORF">L203_105542</name>
</gene>
<dbReference type="KEGG" id="cdep:91089751"/>
<evidence type="ECO:0000256" key="4">
    <source>
        <dbReference type="ARBA" id="ARBA00023242"/>
    </source>
</evidence>
<dbReference type="InterPro" id="IPR039924">
    <property type="entry name" value="ICln/Lot5/Saf5"/>
</dbReference>
<organism evidence="6 7">
    <name type="scientific">Cryptococcus depauperatus CBS 7841</name>
    <dbReference type="NCBI Taxonomy" id="1295531"/>
    <lineage>
        <taxon>Eukaryota</taxon>
        <taxon>Fungi</taxon>
        <taxon>Dikarya</taxon>
        <taxon>Basidiomycota</taxon>
        <taxon>Agaricomycotina</taxon>
        <taxon>Tremellomycetes</taxon>
        <taxon>Tremellales</taxon>
        <taxon>Cryptococcaceae</taxon>
        <taxon>Cryptococcus</taxon>
    </lineage>
</organism>
<dbReference type="Gene3D" id="2.30.29.30">
    <property type="entry name" value="Pleckstrin-homology domain (PH domain)/Phosphotyrosine-binding domain (PTB)"/>
    <property type="match status" value="1"/>
</dbReference>
<accession>A0AAJ8JXD8</accession>
<proteinExistence type="predicted"/>
<reference evidence="6" key="3">
    <citation type="submission" date="2024-01" db="EMBL/GenBank/DDBJ databases">
        <authorList>
            <person name="Coelho M.A."/>
            <person name="David-Palma M."/>
            <person name="Shea T."/>
            <person name="Sun S."/>
            <person name="Cuomo C.A."/>
            <person name="Heitman J."/>
        </authorList>
    </citation>
    <scope>NUCLEOTIDE SEQUENCE</scope>
    <source>
        <strain evidence="6">CBS 7841</strain>
    </source>
</reference>
<evidence type="ECO:0000256" key="1">
    <source>
        <dbReference type="ARBA" id="ARBA00004123"/>
    </source>
</evidence>
<keyword evidence="3" id="KW-0963">Cytoplasm</keyword>
<dbReference type="GeneID" id="91089751"/>
<dbReference type="GO" id="GO:0005829">
    <property type="term" value="C:cytosol"/>
    <property type="evidence" value="ECO:0007669"/>
    <property type="project" value="TreeGrafter"/>
</dbReference>
<dbReference type="AlphaFoldDB" id="A0AAJ8JXD8"/>